<feature type="transmembrane region" description="Helical" evidence="1">
    <location>
        <begin position="21"/>
        <end position="42"/>
    </location>
</feature>
<keyword evidence="3" id="KW-1185">Reference proteome</keyword>
<proteinExistence type="predicted"/>
<protein>
    <recommendedName>
        <fullName evidence="4">Pilus assembly protein</fullName>
    </recommendedName>
</protein>
<reference evidence="2 3" key="1">
    <citation type="submission" date="2017-02" db="EMBL/GenBank/DDBJ databases">
        <title>Whole genome sequencing of Metallibacterium scheffleri DSM 24874 (T).</title>
        <authorList>
            <person name="Kumar S."/>
            <person name="Patil P."/>
            <person name="Patil P.B."/>
        </authorList>
    </citation>
    <scope>NUCLEOTIDE SEQUENCE [LARGE SCALE GENOMIC DNA]</scope>
    <source>
        <strain evidence="2 3">DSM 24874</strain>
    </source>
</reference>
<accession>A0A4S3KRQ2</accession>
<name>A0A4S3KRQ2_9GAMM</name>
<dbReference type="AlphaFoldDB" id="A0A4S3KRQ2"/>
<organism evidence="2 3">
    <name type="scientific">Metallibacterium scheffleri</name>
    <dbReference type="NCBI Taxonomy" id="993689"/>
    <lineage>
        <taxon>Bacteria</taxon>
        <taxon>Pseudomonadati</taxon>
        <taxon>Pseudomonadota</taxon>
        <taxon>Gammaproteobacteria</taxon>
        <taxon>Lysobacterales</taxon>
        <taxon>Rhodanobacteraceae</taxon>
        <taxon>Metallibacterium</taxon>
    </lineage>
</organism>
<keyword evidence="1" id="KW-0812">Transmembrane</keyword>
<evidence type="ECO:0000256" key="1">
    <source>
        <dbReference type="SAM" id="Phobius"/>
    </source>
</evidence>
<keyword evidence="1" id="KW-0472">Membrane</keyword>
<evidence type="ECO:0008006" key="4">
    <source>
        <dbReference type="Google" id="ProtNLM"/>
    </source>
</evidence>
<gene>
    <name evidence="2" type="ORF">B1806_02290</name>
</gene>
<sequence length="98" mass="10457">MLKNRFQQRLSGRRLQRGQGMTEYIIIVALVAIAAIAVYSFFGKAVRGQMASITSQLAGSAGATGYTQAQAAHTKANTEATNQYALNNYKTNAANAGQ</sequence>
<evidence type="ECO:0000313" key="2">
    <source>
        <dbReference type="EMBL" id="THD11763.1"/>
    </source>
</evidence>
<dbReference type="EMBL" id="MWQO01000007">
    <property type="protein sequence ID" value="THD11763.1"/>
    <property type="molecule type" value="Genomic_DNA"/>
</dbReference>
<dbReference type="Proteomes" id="UP000307749">
    <property type="component" value="Unassembled WGS sequence"/>
</dbReference>
<evidence type="ECO:0000313" key="3">
    <source>
        <dbReference type="Proteomes" id="UP000307749"/>
    </source>
</evidence>
<comment type="caution">
    <text evidence="2">The sequence shown here is derived from an EMBL/GenBank/DDBJ whole genome shotgun (WGS) entry which is preliminary data.</text>
</comment>
<dbReference type="STRING" id="993689.GCA_002077135_01532"/>
<keyword evidence="1" id="KW-1133">Transmembrane helix</keyword>